<dbReference type="Pfam" id="PF00612">
    <property type="entry name" value="IQ"/>
    <property type="match status" value="1"/>
</dbReference>
<protein>
    <submittedName>
        <fullName evidence="2">Uncharacterized protein</fullName>
    </submittedName>
</protein>
<dbReference type="AlphaFoldDB" id="A0A1D3D3L7"/>
<dbReference type="InterPro" id="IPR000048">
    <property type="entry name" value="IQ_motif_EF-hand-BS"/>
</dbReference>
<organism evidence="2 3">
    <name type="scientific">Cyclospora cayetanensis</name>
    <dbReference type="NCBI Taxonomy" id="88456"/>
    <lineage>
        <taxon>Eukaryota</taxon>
        <taxon>Sar</taxon>
        <taxon>Alveolata</taxon>
        <taxon>Apicomplexa</taxon>
        <taxon>Conoidasida</taxon>
        <taxon>Coccidia</taxon>
        <taxon>Eucoccidiorida</taxon>
        <taxon>Eimeriorina</taxon>
        <taxon>Eimeriidae</taxon>
        <taxon>Cyclospora</taxon>
    </lineage>
</organism>
<evidence type="ECO:0000313" key="3">
    <source>
        <dbReference type="Proteomes" id="UP000095192"/>
    </source>
</evidence>
<dbReference type="VEuPathDB" id="ToxoDB:cyc_06316"/>
<name>A0A1D3D3L7_9EIME</name>
<dbReference type="PROSITE" id="PS50096">
    <property type="entry name" value="IQ"/>
    <property type="match status" value="1"/>
</dbReference>
<feature type="compositionally biased region" description="Low complexity" evidence="1">
    <location>
        <begin position="283"/>
        <end position="295"/>
    </location>
</feature>
<feature type="region of interest" description="Disordered" evidence="1">
    <location>
        <begin position="405"/>
        <end position="446"/>
    </location>
</feature>
<feature type="compositionally biased region" description="Polar residues" evidence="1">
    <location>
        <begin position="336"/>
        <end position="357"/>
    </location>
</feature>
<feature type="region of interest" description="Disordered" evidence="1">
    <location>
        <begin position="261"/>
        <end position="364"/>
    </location>
</feature>
<dbReference type="Gene3D" id="1.20.5.190">
    <property type="match status" value="1"/>
</dbReference>
<feature type="compositionally biased region" description="Polar residues" evidence="1">
    <location>
        <begin position="310"/>
        <end position="319"/>
    </location>
</feature>
<gene>
    <name evidence="2" type="ORF">cyc_06316</name>
</gene>
<evidence type="ECO:0000313" key="2">
    <source>
        <dbReference type="EMBL" id="OEH78060.1"/>
    </source>
</evidence>
<dbReference type="InParanoid" id="A0A1D3D3L7"/>
<comment type="caution">
    <text evidence="2">The sequence shown here is derived from an EMBL/GenBank/DDBJ whole genome shotgun (WGS) entry which is preliminary data.</text>
</comment>
<reference evidence="2 3" key="1">
    <citation type="journal article" date="2016" name="BMC Genomics">
        <title>Comparative genomics reveals Cyclospora cayetanensis possesses coccidia-like metabolism and invasion components but unique surface antigens.</title>
        <authorList>
            <person name="Liu S."/>
            <person name="Wang L."/>
            <person name="Zheng H."/>
            <person name="Xu Z."/>
            <person name="Roellig D.M."/>
            <person name="Li N."/>
            <person name="Frace M.A."/>
            <person name="Tang K."/>
            <person name="Arrowood M.J."/>
            <person name="Moss D.M."/>
            <person name="Zhang L."/>
            <person name="Feng Y."/>
            <person name="Xiao L."/>
        </authorList>
    </citation>
    <scope>NUCLEOTIDE SEQUENCE [LARGE SCALE GENOMIC DNA]</scope>
    <source>
        <strain evidence="2 3">CHN_HEN01</strain>
    </source>
</reference>
<dbReference type="VEuPathDB" id="ToxoDB:LOC34622503"/>
<evidence type="ECO:0000256" key="1">
    <source>
        <dbReference type="SAM" id="MobiDB-lite"/>
    </source>
</evidence>
<dbReference type="EMBL" id="JROU02000871">
    <property type="protein sequence ID" value="OEH78060.1"/>
    <property type="molecule type" value="Genomic_DNA"/>
</dbReference>
<dbReference type="CDD" id="cd23767">
    <property type="entry name" value="IQCD"/>
    <property type="match status" value="1"/>
</dbReference>
<sequence length="598" mass="65864">MGRSRLNFRLGAGLEDCNTVVCPGHSSNENRQHTSMQGDREAKVLSGATAVTAAPTPAAFRIQLRKEHRTSVKPLMSAPEACAVIEKAWLRFLERERTLLAELKEVAQVLRNEAACVVQSYFRGYLLRRVLREELETTVIRWTDAPLGKKHEAEVSVCEPPHWRKKLSMHFCPLRKAYTCPVQIVKGRLRVQLLVDGRPFPPHRSLKKTVRQVHPATERDTQAWVESGSLGGPLRNPRLPAGGLLGTSEVKGIFGRTADCSPGSHRWSCDTDTQEEPPSSDTSSSHVWLWSNSSNGDEELSPLQRGPSWASGSHRSMGQQRRVPVNNLRGLRTRKSISTLDSDGHESPSSANESTGESAAALGAPAAAAVAPKAASPSESKSAWSPFRPALPSFPHPWALLPLPGDSSNVCTPREAPPGAPNGNRKEDPSRWKPSAEREPFDAPTFHTTCIQTALGRDREGAEWWGPREEDYPWSSWPWSLSVSPQTKASEAPPVVSGFQRDCRHFSGWSSLAPFTPARGARNCSNGGSGAMPPSHAWALQGSLGPPRKCREALMESADLTGALLWARKRSHSYWELRRPLSPNHLVLRFTRSLSLQW</sequence>
<keyword evidence="3" id="KW-1185">Reference proteome</keyword>
<accession>A0A1D3D3L7</accession>
<dbReference type="Proteomes" id="UP000095192">
    <property type="component" value="Unassembled WGS sequence"/>
</dbReference>
<proteinExistence type="predicted"/>
<feature type="compositionally biased region" description="Basic and acidic residues" evidence="1">
    <location>
        <begin position="424"/>
        <end position="441"/>
    </location>
</feature>